<dbReference type="Pfam" id="PF01485">
    <property type="entry name" value="IBR"/>
    <property type="match status" value="1"/>
</dbReference>
<evidence type="ECO:0000256" key="9">
    <source>
        <dbReference type="ARBA" id="ARBA00022737"/>
    </source>
</evidence>
<gene>
    <name evidence="15" type="ORF">SETIT_8G226000v2</name>
</gene>
<accession>A0A368SAQ5</accession>
<evidence type="ECO:0000256" key="4">
    <source>
        <dbReference type="ARBA" id="ARBA00004906"/>
    </source>
</evidence>
<evidence type="ECO:0000256" key="2">
    <source>
        <dbReference type="ARBA" id="ARBA00001947"/>
    </source>
</evidence>
<comment type="function">
    <text evidence="3">Might act as an E3 ubiquitin-protein ligase, or as part of E3 complex, which accepts ubiquitin from specific E2 ubiquitin-conjugating enzymes and then transfers it to substrates.</text>
</comment>
<sequence>MASGYKSVDGESSCNKRSERDGESSCNKRRKIDSDCMEDDGEDCIYEYDDDDASGGDYDYGEDADEYMSDAEETKVHVAPVTYVVLTEDDVLKRQAEDTAGIAEVLSIPPAFAAFLLRRYKWMPSNLQDDWFSDDRRVRDAAGLPADGGAPVVATALSPWPLICAICFDRYPAGATRSASCSSHFYCDDCWRGYVGAAVGDGPRCLSLRCPDPACSAAVVRGLVDAVAGAADRERYARFALRSYVEESGGRIKWCPGAGCSRAVEFVGCAGYDATDVFCKCRHGFCWSCGEEAHRPVSCGTVRAWLAKNKSDSETVNWMLANTKLCPKCRRAIEKNHGCNHISCPCGHHFCWLCFQPAGTREHYACQGDTYRPRLNAAGSKAAVETKEEATARQARASLDRYLFHYERWAGNLKSLEKARQDMDKLERSELEEMAAVVGVKAVTELEFVTEAYEEIVYGRRVLQWAHAYGYYLDPERDGMKRELFDYLQVEANSSLERLHKCAEVDRKEIFCCDGEGEGKGEAADVSKVIKDYKKVFKDYRDRMVNLTVASRTFMGNLVKAFETDLPEVLTIPPAFASVLLRHSKPAPSWRGRSFVPKAEAAAIGEKFKHYWEKLVNLTRWTDGGLPC</sequence>
<dbReference type="InterPro" id="IPR013083">
    <property type="entry name" value="Znf_RING/FYVE/PHD"/>
</dbReference>
<keyword evidence="8" id="KW-0479">Metal-binding</keyword>
<organism evidence="15">
    <name type="scientific">Setaria italica</name>
    <name type="common">Foxtail millet</name>
    <name type="synonym">Panicum italicum</name>
    <dbReference type="NCBI Taxonomy" id="4555"/>
    <lineage>
        <taxon>Eukaryota</taxon>
        <taxon>Viridiplantae</taxon>
        <taxon>Streptophyta</taxon>
        <taxon>Embryophyta</taxon>
        <taxon>Tracheophyta</taxon>
        <taxon>Spermatophyta</taxon>
        <taxon>Magnoliopsida</taxon>
        <taxon>Liliopsida</taxon>
        <taxon>Poales</taxon>
        <taxon>Poaceae</taxon>
        <taxon>PACMAD clade</taxon>
        <taxon>Panicoideae</taxon>
        <taxon>Panicodae</taxon>
        <taxon>Paniceae</taxon>
        <taxon>Cenchrinae</taxon>
        <taxon>Setaria</taxon>
    </lineage>
</organism>
<dbReference type="Gene3D" id="3.30.40.10">
    <property type="entry name" value="Zinc/RING finger domain, C3HC4 (zinc finger)"/>
    <property type="match status" value="1"/>
</dbReference>
<dbReference type="STRING" id="4555.A0A368SAQ5"/>
<dbReference type="PROSITE" id="PS51873">
    <property type="entry name" value="TRIAD"/>
    <property type="match status" value="1"/>
</dbReference>
<evidence type="ECO:0000313" key="15">
    <source>
        <dbReference type="EMBL" id="RCV39451.1"/>
    </source>
</evidence>
<keyword evidence="12" id="KW-0862">Zinc</keyword>
<dbReference type="InterPro" id="IPR044066">
    <property type="entry name" value="TRIAD_supradom"/>
</dbReference>
<comment type="cofactor">
    <cofactor evidence="2">
        <name>Zn(2+)</name>
        <dbReference type="ChEBI" id="CHEBI:29105"/>
    </cofactor>
</comment>
<dbReference type="InterPro" id="IPR031127">
    <property type="entry name" value="E3_UB_ligase_RBR"/>
</dbReference>
<evidence type="ECO:0000256" key="6">
    <source>
        <dbReference type="ARBA" id="ARBA00012251"/>
    </source>
</evidence>
<feature type="region of interest" description="Disordered" evidence="13">
    <location>
        <begin position="1"/>
        <end position="55"/>
    </location>
</feature>
<evidence type="ECO:0000256" key="11">
    <source>
        <dbReference type="ARBA" id="ARBA00022786"/>
    </source>
</evidence>
<dbReference type="SUPFAM" id="SSF57850">
    <property type="entry name" value="RING/U-box"/>
    <property type="match status" value="3"/>
</dbReference>
<comment type="pathway">
    <text evidence="4">Protein modification; protein ubiquitination.</text>
</comment>
<dbReference type="EC" id="2.3.2.31" evidence="6"/>
<protein>
    <recommendedName>
        <fullName evidence="6">RBR-type E3 ubiquitin transferase</fullName>
        <ecNumber evidence="6">2.3.2.31</ecNumber>
    </recommendedName>
</protein>
<dbReference type="EMBL" id="CM003535">
    <property type="protein sequence ID" value="RCV39451.1"/>
    <property type="molecule type" value="Genomic_DNA"/>
</dbReference>
<comment type="catalytic activity">
    <reaction evidence="1">
        <text>[E2 ubiquitin-conjugating enzyme]-S-ubiquitinyl-L-cysteine + [acceptor protein]-L-lysine = [E2 ubiquitin-conjugating enzyme]-L-cysteine + [acceptor protein]-N(6)-ubiquitinyl-L-lysine.</text>
        <dbReference type="EC" id="2.3.2.31"/>
    </reaction>
</comment>
<evidence type="ECO:0000256" key="12">
    <source>
        <dbReference type="ARBA" id="ARBA00022833"/>
    </source>
</evidence>
<dbReference type="GO" id="GO:0016567">
    <property type="term" value="P:protein ubiquitination"/>
    <property type="evidence" value="ECO:0007669"/>
    <property type="project" value="InterPro"/>
</dbReference>
<evidence type="ECO:0000256" key="10">
    <source>
        <dbReference type="ARBA" id="ARBA00022771"/>
    </source>
</evidence>
<keyword evidence="9" id="KW-0677">Repeat</keyword>
<feature type="compositionally biased region" description="Basic and acidic residues" evidence="13">
    <location>
        <begin position="14"/>
        <end position="23"/>
    </location>
</feature>
<keyword evidence="10" id="KW-0863">Zinc-finger</keyword>
<dbReference type="InterPro" id="IPR002867">
    <property type="entry name" value="IBR_dom"/>
</dbReference>
<keyword evidence="7" id="KW-0808">Transferase</keyword>
<dbReference type="CDD" id="cd20346">
    <property type="entry name" value="BRcat_RBR_ANKIB1"/>
    <property type="match status" value="1"/>
</dbReference>
<dbReference type="FunFam" id="1.20.120.1750:FF:000027">
    <property type="entry name" value="RBR-type E3 ubiquitin transferase"/>
    <property type="match status" value="1"/>
</dbReference>
<feature type="compositionally biased region" description="Acidic residues" evidence="13">
    <location>
        <begin position="35"/>
        <end position="55"/>
    </location>
</feature>
<evidence type="ECO:0000259" key="14">
    <source>
        <dbReference type="PROSITE" id="PS51873"/>
    </source>
</evidence>
<keyword evidence="11" id="KW-0833">Ubl conjugation pathway</keyword>
<dbReference type="PANTHER" id="PTHR11685">
    <property type="entry name" value="RBR FAMILY RING FINGER AND IBR DOMAIN-CONTAINING"/>
    <property type="match status" value="1"/>
</dbReference>
<dbReference type="Gene3D" id="1.20.120.1750">
    <property type="match status" value="1"/>
</dbReference>
<proteinExistence type="inferred from homology"/>
<dbReference type="GO" id="GO:0061630">
    <property type="term" value="F:ubiquitin protein ligase activity"/>
    <property type="evidence" value="ECO:0007669"/>
    <property type="project" value="UniProtKB-EC"/>
</dbReference>
<dbReference type="Pfam" id="PF26200">
    <property type="entry name" value="Rcat_RNF216"/>
    <property type="match status" value="1"/>
</dbReference>
<name>A0A368SAQ5_SETIT</name>
<reference evidence="15" key="1">
    <citation type="journal article" date="2012" name="Nat. Biotechnol.">
        <title>Reference genome sequence of the model plant Setaria.</title>
        <authorList>
            <person name="Bennetzen J.L."/>
            <person name="Schmutz J."/>
            <person name="Wang H."/>
            <person name="Percifield R."/>
            <person name="Hawkins J."/>
            <person name="Pontaroli A.C."/>
            <person name="Estep M."/>
            <person name="Feng L."/>
            <person name="Vaughn J.N."/>
            <person name="Grimwood J."/>
            <person name="Jenkins J."/>
            <person name="Barry K."/>
            <person name="Lindquist E."/>
            <person name="Hellsten U."/>
            <person name="Deshpande S."/>
            <person name="Wang X."/>
            <person name="Wu X."/>
            <person name="Mitros T."/>
            <person name="Triplett J."/>
            <person name="Yang X."/>
            <person name="Ye C.Y."/>
            <person name="Mauro-Herrera M."/>
            <person name="Wang L."/>
            <person name="Li P."/>
            <person name="Sharma M."/>
            <person name="Sharma R."/>
            <person name="Ronald P.C."/>
            <person name="Panaud O."/>
            <person name="Kellogg E.A."/>
            <person name="Brutnell T.P."/>
            <person name="Doust A.N."/>
            <person name="Tuskan G.A."/>
            <person name="Rokhsar D."/>
            <person name="Devos K.M."/>
        </authorList>
    </citation>
    <scope>NUCLEOTIDE SEQUENCE [LARGE SCALE GENOMIC DNA]</scope>
    <source>
        <strain evidence="15">Yugu1</strain>
    </source>
</reference>
<evidence type="ECO:0000256" key="13">
    <source>
        <dbReference type="SAM" id="MobiDB-lite"/>
    </source>
</evidence>
<dbReference type="OrthoDB" id="10009520at2759"/>
<evidence type="ECO:0000256" key="5">
    <source>
        <dbReference type="ARBA" id="ARBA00005884"/>
    </source>
</evidence>
<dbReference type="AlphaFoldDB" id="A0A368SAQ5"/>
<dbReference type="GO" id="GO:0008270">
    <property type="term" value="F:zinc ion binding"/>
    <property type="evidence" value="ECO:0007669"/>
    <property type="project" value="UniProtKB-KW"/>
</dbReference>
<evidence type="ECO:0000256" key="7">
    <source>
        <dbReference type="ARBA" id="ARBA00022679"/>
    </source>
</evidence>
<reference evidence="15" key="2">
    <citation type="submission" date="2015-07" db="EMBL/GenBank/DDBJ databases">
        <authorList>
            <person name="Noorani M."/>
        </authorList>
    </citation>
    <scope>NUCLEOTIDE SEQUENCE</scope>
    <source>
        <strain evidence="15">Yugu1</strain>
    </source>
</reference>
<feature type="domain" description="RING-type" evidence="14">
    <location>
        <begin position="160"/>
        <end position="375"/>
    </location>
</feature>
<evidence type="ECO:0000256" key="8">
    <source>
        <dbReference type="ARBA" id="ARBA00022723"/>
    </source>
</evidence>
<dbReference type="SMART" id="SM00647">
    <property type="entry name" value="IBR"/>
    <property type="match status" value="2"/>
</dbReference>
<comment type="similarity">
    <text evidence="5">Belongs to the RBR family. Ariadne subfamily.</text>
</comment>
<evidence type="ECO:0000256" key="1">
    <source>
        <dbReference type="ARBA" id="ARBA00001798"/>
    </source>
</evidence>
<evidence type="ECO:0000256" key="3">
    <source>
        <dbReference type="ARBA" id="ARBA00003976"/>
    </source>
</evidence>
<dbReference type="FunFam" id="3.30.40.10:FF:000019">
    <property type="entry name" value="RBR-type E3 ubiquitin transferase"/>
    <property type="match status" value="1"/>
</dbReference>